<dbReference type="EMBL" id="LSRL02000058">
    <property type="protein sequence ID" value="TDG46471.1"/>
    <property type="molecule type" value="Genomic_DNA"/>
</dbReference>
<dbReference type="GO" id="GO:0008045">
    <property type="term" value="P:motor neuron axon guidance"/>
    <property type="evidence" value="ECO:0007669"/>
    <property type="project" value="TreeGrafter"/>
</dbReference>
<feature type="chain" id="PRO_5042870366" description="Ig-like domain-containing protein" evidence="2">
    <location>
        <begin position="50"/>
        <end position="269"/>
    </location>
</feature>
<protein>
    <recommendedName>
        <fullName evidence="5">Ig-like domain-containing protein</fullName>
    </recommendedName>
</protein>
<evidence type="ECO:0008006" key="5">
    <source>
        <dbReference type="Google" id="ProtNLM"/>
    </source>
</evidence>
<dbReference type="OrthoDB" id="10015491at2759"/>
<accession>A0A484BFB5</accession>
<evidence type="ECO:0000256" key="2">
    <source>
        <dbReference type="SAM" id="SignalP"/>
    </source>
</evidence>
<proteinExistence type="predicted"/>
<dbReference type="PANTHER" id="PTHR21261:SF15">
    <property type="entry name" value="BEATEN PATH IIIA, ISOFORM D-RELATED"/>
    <property type="match status" value="1"/>
</dbReference>
<dbReference type="PANTHER" id="PTHR21261">
    <property type="entry name" value="BEAT PROTEIN"/>
    <property type="match status" value="1"/>
</dbReference>
<organism evidence="3 4">
    <name type="scientific">Drosophila navojoa</name>
    <name type="common">Fruit fly</name>
    <dbReference type="NCBI Taxonomy" id="7232"/>
    <lineage>
        <taxon>Eukaryota</taxon>
        <taxon>Metazoa</taxon>
        <taxon>Ecdysozoa</taxon>
        <taxon>Arthropoda</taxon>
        <taxon>Hexapoda</taxon>
        <taxon>Insecta</taxon>
        <taxon>Pterygota</taxon>
        <taxon>Neoptera</taxon>
        <taxon>Endopterygota</taxon>
        <taxon>Diptera</taxon>
        <taxon>Brachycera</taxon>
        <taxon>Muscomorpha</taxon>
        <taxon>Ephydroidea</taxon>
        <taxon>Drosophilidae</taxon>
        <taxon>Drosophila</taxon>
    </lineage>
</organism>
<dbReference type="STRING" id="7232.A0A484BFB5"/>
<keyword evidence="2" id="KW-0732">Signal</keyword>
<gene>
    <name evidence="3" type="ORF">AWZ03_007127</name>
</gene>
<feature type="region of interest" description="Disordered" evidence="1">
    <location>
        <begin position="206"/>
        <end position="269"/>
    </location>
</feature>
<evidence type="ECO:0000313" key="3">
    <source>
        <dbReference type="EMBL" id="TDG46471.1"/>
    </source>
</evidence>
<dbReference type="AlphaFoldDB" id="A0A484BFB5"/>
<comment type="caution">
    <text evidence="3">The sequence shown here is derived from an EMBL/GenBank/DDBJ whole genome shotgun (WGS) entry which is preliminary data.</text>
</comment>
<dbReference type="SUPFAM" id="SSF48371">
    <property type="entry name" value="ARM repeat"/>
    <property type="match status" value="1"/>
</dbReference>
<evidence type="ECO:0000256" key="1">
    <source>
        <dbReference type="SAM" id="MobiDB-lite"/>
    </source>
</evidence>
<dbReference type="InterPro" id="IPR016024">
    <property type="entry name" value="ARM-type_fold"/>
</dbReference>
<sequence>MGATLNRRRRGHCLQLSAGCWSAASCYTTCSPLLLLLLLLALLSPAVDCLTMTEIRIPKHIMRHEDAVLGCKFDLDGESLYSVKWYKDGFEFYRYVPRDMPPGQVFPLPGVDVENKSKLLQTLEECMPPLSHEDAIEMIAQMVRQPVSNPIEAGLRLGRIEKEHSILHAESQLKLHAAMESFDGAALDSALPVSDKELTELAEVAAELDDDDDDDDDVDDEDVEDDDDDELDDELDDDDDADDGDSAAALKNERPADPLTLYNLQDRTQ</sequence>
<feature type="compositionally biased region" description="Acidic residues" evidence="1">
    <location>
        <begin position="206"/>
        <end position="245"/>
    </location>
</feature>
<feature type="signal peptide" evidence="2">
    <location>
        <begin position="1"/>
        <end position="49"/>
    </location>
</feature>
<dbReference type="PROSITE" id="PS51257">
    <property type="entry name" value="PROKAR_LIPOPROTEIN"/>
    <property type="match status" value="1"/>
</dbReference>
<name>A0A484BFB5_DRONA</name>
<keyword evidence="4" id="KW-1185">Reference proteome</keyword>
<reference evidence="3 4" key="1">
    <citation type="journal article" date="2019" name="J. Hered.">
        <title>An Improved Genome Assembly for Drosophila navojoa, the Basal Species in the mojavensis Cluster.</title>
        <authorList>
            <person name="Vanderlinde T."/>
            <person name="Dupim E.G."/>
            <person name="Nazario-Yepiz N.O."/>
            <person name="Carvalho A.B."/>
        </authorList>
    </citation>
    <scope>NUCLEOTIDE SEQUENCE [LARGE SCALE GENOMIC DNA]</scope>
    <source>
        <strain evidence="3">Navoj_Jal97</strain>
        <tissue evidence="3">Whole organism</tissue>
    </source>
</reference>
<evidence type="ECO:0000313" key="4">
    <source>
        <dbReference type="Proteomes" id="UP000295192"/>
    </source>
</evidence>
<dbReference type="Proteomes" id="UP000295192">
    <property type="component" value="Unassembled WGS sequence"/>
</dbReference>